<gene>
    <name evidence="1" type="ORF">LSH36_737g04011</name>
</gene>
<sequence>MVSLSLNAYNNTLIFLSNLDF</sequence>
<dbReference type="EMBL" id="JAODUP010000737">
    <property type="protein sequence ID" value="KAK2144684.1"/>
    <property type="molecule type" value="Genomic_DNA"/>
</dbReference>
<keyword evidence="2" id="KW-1185">Reference proteome</keyword>
<protein>
    <submittedName>
        <fullName evidence="1">Uncharacterized protein</fullName>
    </submittedName>
</protein>
<organism evidence="1 2">
    <name type="scientific">Paralvinella palmiformis</name>
    <dbReference type="NCBI Taxonomy" id="53620"/>
    <lineage>
        <taxon>Eukaryota</taxon>
        <taxon>Metazoa</taxon>
        <taxon>Spiralia</taxon>
        <taxon>Lophotrochozoa</taxon>
        <taxon>Annelida</taxon>
        <taxon>Polychaeta</taxon>
        <taxon>Sedentaria</taxon>
        <taxon>Canalipalpata</taxon>
        <taxon>Terebellida</taxon>
        <taxon>Terebelliformia</taxon>
        <taxon>Alvinellidae</taxon>
        <taxon>Paralvinella</taxon>
    </lineage>
</organism>
<evidence type="ECO:0000313" key="1">
    <source>
        <dbReference type="EMBL" id="KAK2144684.1"/>
    </source>
</evidence>
<reference evidence="1" key="1">
    <citation type="journal article" date="2023" name="Mol. Biol. Evol.">
        <title>Third-Generation Sequencing Reveals the Adaptive Role of the Epigenome in Three Deep-Sea Polychaetes.</title>
        <authorList>
            <person name="Perez M."/>
            <person name="Aroh O."/>
            <person name="Sun Y."/>
            <person name="Lan Y."/>
            <person name="Juniper S.K."/>
            <person name="Young C.R."/>
            <person name="Angers B."/>
            <person name="Qian P.Y."/>
        </authorList>
    </citation>
    <scope>NUCLEOTIDE SEQUENCE</scope>
    <source>
        <strain evidence="1">P08H-3</strain>
    </source>
</reference>
<comment type="caution">
    <text evidence="1">The sequence shown here is derived from an EMBL/GenBank/DDBJ whole genome shotgun (WGS) entry which is preliminary data.</text>
</comment>
<dbReference type="AlphaFoldDB" id="A0AAD9MVN3"/>
<proteinExistence type="predicted"/>
<evidence type="ECO:0000313" key="2">
    <source>
        <dbReference type="Proteomes" id="UP001208570"/>
    </source>
</evidence>
<accession>A0AAD9MVN3</accession>
<dbReference type="Proteomes" id="UP001208570">
    <property type="component" value="Unassembled WGS sequence"/>
</dbReference>
<name>A0AAD9MVN3_9ANNE</name>